<feature type="region of interest" description="Disordered" evidence="3">
    <location>
        <begin position="1"/>
        <end position="29"/>
    </location>
</feature>
<comment type="caution">
    <text evidence="5">The sequence shown here is derived from an EMBL/GenBank/DDBJ whole genome shotgun (WGS) entry which is preliminary data.</text>
</comment>
<dbReference type="Pfam" id="PF12146">
    <property type="entry name" value="Hydrolase_4"/>
    <property type="match status" value="1"/>
</dbReference>
<keyword evidence="6" id="KW-1185">Reference proteome</keyword>
<evidence type="ECO:0000256" key="2">
    <source>
        <dbReference type="ARBA" id="ARBA00022801"/>
    </source>
</evidence>
<accession>A0ABW0AVH8</accession>
<feature type="domain" description="Serine aminopeptidase S33" evidence="4">
    <location>
        <begin position="102"/>
        <end position="216"/>
    </location>
</feature>
<name>A0ABW0AVH8_9ACTN</name>
<dbReference type="SUPFAM" id="SSF53474">
    <property type="entry name" value="alpha/beta-Hydrolases"/>
    <property type="match status" value="1"/>
</dbReference>
<gene>
    <name evidence="5" type="ORF">ACFPRH_34330</name>
</gene>
<sequence>MPNDPAGQRDRGNPEAPDASETGGKRPAARRGSLLQRVLAVPALPAAPVYGALLSYLVYHPPRRPHHKHPAKDFGLPVEELWVRLPGGRRKLHIWLCRGGTDRVVVVGHGIGLSKSASLAQAAFLHEAGYTVALFDHRNHGLSDSDKAFWGLSERHTDDVVAVVDTLRAMPEYAEARYAVYGFSFSTFPSLYLLKRAGCPVEAIVCDSGPALELLPLFQNFLRAKGLPVPPPLRHRPSWPVLTAVFSRLGTAMLQAEWPPPATDAYLRTPVLILAGEEDSIIPVESARALAARYPGAEFEVLPGTEHLQGMKTDPEHYRGTVLAFLKRALGG</sequence>
<evidence type="ECO:0000256" key="3">
    <source>
        <dbReference type="SAM" id="MobiDB-lite"/>
    </source>
</evidence>
<evidence type="ECO:0000259" key="4">
    <source>
        <dbReference type="Pfam" id="PF12146"/>
    </source>
</evidence>
<dbReference type="Gene3D" id="3.40.50.1820">
    <property type="entry name" value="alpha/beta hydrolase"/>
    <property type="match status" value="1"/>
</dbReference>
<dbReference type="Proteomes" id="UP001596160">
    <property type="component" value="Unassembled WGS sequence"/>
</dbReference>
<protein>
    <submittedName>
        <fullName evidence="5">Alpha/beta hydrolase</fullName>
    </submittedName>
</protein>
<dbReference type="PANTHER" id="PTHR22946">
    <property type="entry name" value="DIENELACTONE HYDROLASE DOMAIN-CONTAINING PROTEIN-RELATED"/>
    <property type="match status" value="1"/>
</dbReference>
<organism evidence="5 6">
    <name type="scientific">Streptomyces amakusaensis</name>
    <dbReference type="NCBI Taxonomy" id="67271"/>
    <lineage>
        <taxon>Bacteria</taxon>
        <taxon>Bacillati</taxon>
        <taxon>Actinomycetota</taxon>
        <taxon>Actinomycetes</taxon>
        <taxon>Kitasatosporales</taxon>
        <taxon>Streptomycetaceae</taxon>
        <taxon>Streptomyces</taxon>
    </lineage>
</organism>
<keyword evidence="2 5" id="KW-0378">Hydrolase</keyword>
<proteinExistence type="inferred from homology"/>
<dbReference type="InterPro" id="IPR050261">
    <property type="entry name" value="FrsA_esterase"/>
</dbReference>
<evidence type="ECO:0000256" key="1">
    <source>
        <dbReference type="ARBA" id="ARBA00008645"/>
    </source>
</evidence>
<dbReference type="EMBL" id="JBHSKP010000043">
    <property type="protein sequence ID" value="MFC5156804.1"/>
    <property type="molecule type" value="Genomic_DNA"/>
</dbReference>
<comment type="similarity">
    <text evidence="1">Belongs to the AB hydrolase superfamily.</text>
</comment>
<evidence type="ECO:0000313" key="6">
    <source>
        <dbReference type="Proteomes" id="UP001596160"/>
    </source>
</evidence>
<dbReference type="InterPro" id="IPR022742">
    <property type="entry name" value="Hydrolase_4"/>
</dbReference>
<dbReference type="GO" id="GO:0016787">
    <property type="term" value="F:hydrolase activity"/>
    <property type="evidence" value="ECO:0007669"/>
    <property type="project" value="UniProtKB-KW"/>
</dbReference>
<dbReference type="RefSeq" id="WP_344486316.1">
    <property type="nucleotide sequence ID" value="NZ_BAAASB010000036.1"/>
</dbReference>
<dbReference type="PANTHER" id="PTHR22946:SF9">
    <property type="entry name" value="POLYKETIDE TRANSFERASE AF380"/>
    <property type="match status" value="1"/>
</dbReference>
<dbReference type="InterPro" id="IPR029058">
    <property type="entry name" value="AB_hydrolase_fold"/>
</dbReference>
<reference evidence="6" key="1">
    <citation type="journal article" date="2019" name="Int. J. Syst. Evol. Microbiol.">
        <title>The Global Catalogue of Microorganisms (GCM) 10K type strain sequencing project: providing services to taxonomists for standard genome sequencing and annotation.</title>
        <authorList>
            <consortium name="The Broad Institute Genomics Platform"/>
            <consortium name="The Broad Institute Genome Sequencing Center for Infectious Disease"/>
            <person name="Wu L."/>
            <person name="Ma J."/>
        </authorList>
    </citation>
    <scope>NUCLEOTIDE SEQUENCE [LARGE SCALE GENOMIC DNA]</scope>
    <source>
        <strain evidence="6">PCU 266</strain>
    </source>
</reference>
<evidence type="ECO:0000313" key="5">
    <source>
        <dbReference type="EMBL" id="MFC5156804.1"/>
    </source>
</evidence>